<dbReference type="GO" id="GO:0005975">
    <property type="term" value="P:carbohydrate metabolic process"/>
    <property type="evidence" value="ECO:0007669"/>
    <property type="project" value="InterPro"/>
</dbReference>
<keyword evidence="4" id="KW-1185">Reference proteome</keyword>
<dbReference type="AlphaFoldDB" id="A0A3M2I4L5"/>
<dbReference type="Pfam" id="PF01522">
    <property type="entry name" value="Polysacc_deac_1"/>
    <property type="match status" value="1"/>
</dbReference>
<protein>
    <submittedName>
        <fullName evidence="3">Polysaccharide deacetylase family protein</fullName>
    </submittedName>
</protein>
<dbReference type="EMBL" id="RFLY01000003">
    <property type="protein sequence ID" value="RMH94172.1"/>
    <property type="molecule type" value="Genomic_DNA"/>
</dbReference>
<dbReference type="OrthoDB" id="9814639at2"/>
<accession>A0A3M2I4L5</accession>
<dbReference type="InterPro" id="IPR011330">
    <property type="entry name" value="Glyco_hydro/deAcase_b/a-brl"/>
</dbReference>
<evidence type="ECO:0000313" key="4">
    <source>
        <dbReference type="Proteomes" id="UP000275012"/>
    </source>
</evidence>
<dbReference type="PROSITE" id="PS51677">
    <property type="entry name" value="NODB"/>
    <property type="match status" value="1"/>
</dbReference>
<feature type="domain" description="NodB homology" evidence="2">
    <location>
        <begin position="64"/>
        <end position="241"/>
    </location>
</feature>
<evidence type="ECO:0000259" key="2">
    <source>
        <dbReference type="PROSITE" id="PS51677"/>
    </source>
</evidence>
<dbReference type="Proteomes" id="UP000275012">
    <property type="component" value="Unassembled WGS sequence"/>
</dbReference>
<evidence type="ECO:0000313" key="3">
    <source>
        <dbReference type="EMBL" id="RMH94172.1"/>
    </source>
</evidence>
<name>A0A3M2I4L5_9GAMM</name>
<comment type="caution">
    <text evidence="3">The sequence shown here is derived from an EMBL/GenBank/DDBJ whole genome shotgun (WGS) entry which is preliminary data.</text>
</comment>
<dbReference type="CDD" id="cd10918">
    <property type="entry name" value="CE4_NodB_like_5s_6s"/>
    <property type="match status" value="1"/>
</dbReference>
<sequence length="241" mass="26792">MSGSRLRIFTYHNLAVPPTDTTMPKLYVEPDAFERQCRLLKRWGIRGVSMSEGLSAWRAGDAHRMIVLTFDDGYLDNLENAVPIMRRYGFSATCYVVSGALAGYNAWDAGKLGVAKPVMDETAVRAWLSAGFEIGSHTVNHPHLDQLGDEAALAELVESRTALGRLAGHEIAHFCYPYGDHTERTVELVRRAGYESAVTTRRGVARAGGDPLRLPRISINGGRGLFKYWLHAATPYSLWRR</sequence>
<dbReference type="PANTHER" id="PTHR34216">
    <property type="match status" value="1"/>
</dbReference>
<dbReference type="RefSeq" id="WP_122100694.1">
    <property type="nucleotide sequence ID" value="NZ_RFLY01000003.1"/>
</dbReference>
<dbReference type="SUPFAM" id="SSF88713">
    <property type="entry name" value="Glycoside hydrolase/deacetylase"/>
    <property type="match status" value="1"/>
</dbReference>
<reference evidence="3 4" key="1">
    <citation type="submission" date="2018-10" db="EMBL/GenBank/DDBJ databases">
        <title>Proposal of Lysobacter pythonis sp. nov. isolated from royal pythons (Python regius).</title>
        <authorList>
            <person name="Hans-Juergen B."/>
            <person name="Huptas C."/>
            <person name="Sandra B."/>
            <person name="Igor L."/>
            <person name="Joachim S."/>
            <person name="Siegfried S."/>
            <person name="Mareike W."/>
            <person name="Peter K."/>
        </authorList>
    </citation>
    <scope>NUCLEOTIDE SEQUENCE [LARGE SCALE GENOMIC DNA]</scope>
    <source>
        <strain evidence="3 4">4284/11</strain>
    </source>
</reference>
<dbReference type="Gene3D" id="3.20.20.370">
    <property type="entry name" value="Glycoside hydrolase/deacetylase"/>
    <property type="match status" value="1"/>
</dbReference>
<organism evidence="3 4">
    <name type="scientific">Solilutibacter pythonis</name>
    <dbReference type="NCBI Taxonomy" id="2483112"/>
    <lineage>
        <taxon>Bacteria</taxon>
        <taxon>Pseudomonadati</taxon>
        <taxon>Pseudomonadota</taxon>
        <taxon>Gammaproteobacteria</taxon>
        <taxon>Lysobacterales</taxon>
        <taxon>Lysobacteraceae</taxon>
        <taxon>Solilutibacter</taxon>
    </lineage>
</organism>
<evidence type="ECO:0000256" key="1">
    <source>
        <dbReference type="ARBA" id="ARBA00022729"/>
    </source>
</evidence>
<keyword evidence="1" id="KW-0732">Signal</keyword>
<dbReference type="InterPro" id="IPR002509">
    <property type="entry name" value="NODB_dom"/>
</dbReference>
<dbReference type="GO" id="GO:0016810">
    <property type="term" value="F:hydrolase activity, acting on carbon-nitrogen (but not peptide) bonds"/>
    <property type="evidence" value="ECO:0007669"/>
    <property type="project" value="InterPro"/>
</dbReference>
<proteinExistence type="predicted"/>
<dbReference type="PANTHER" id="PTHR34216:SF7">
    <property type="entry name" value="POLY-BETA-1,6-N-ACETYL-D-GLUCOSAMINE N-DEACETYLASE"/>
    <property type="match status" value="1"/>
</dbReference>
<dbReference type="InterPro" id="IPR051398">
    <property type="entry name" value="Polysacch_Deacetylase"/>
</dbReference>
<gene>
    <name evidence="3" type="ORF">EBB59_03155</name>
</gene>